<protein>
    <submittedName>
        <fullName evidence="2">Uncharacterized protein</fullName>
    </submittedName>
</protein>
<gene>
    <name evidence="2" type="ORF">Q619_VDC00007G0021</name>
</gene>
<reference evidence="2 3" key="1">
    <citation type="submission" date="2013-12" db="EMBL/GenBank/DDBJ databases">
        <title>A Varibaculum cambriense genome reconstructed from a premature infant gut community with otherwise low bacterial novelty that shifts toward anaerobic metabolism during the third week of life.</title>
        <authorList>
            <person name="Brown C.T."/>
            <person name="Sharon I."/>
            <person name="Thomas B.C."/>
            <person name="Castelle C.J."/>
            <person name="Morowitz M.J."/>
            <person name="Banfield J.F."/>
        </authorList>
    </citation>
    <scope>NUCLEOTIDE SEQUENCE [LARGE SCALE GENOMIC DNA]</scope>
    <source>
        <strain evidence="3">DORA_11</strain>
    </source>
</reference>
<evidence type="ECO:0000256" key="1">
    <source>
        <dbReference type="SAM" id="MobiDB-lite"/>
    </source>
</evidence>
<evidence type="ECO:0000313" key="3">
    <source>
        <dbReference type="Proteomes" id="UP000018855"/>
    </source>
</evidence>
<comment type="caution">
    <text evidence="2">The sequence shown here is derived from an EMBL/GenBank/DDBJ whole genome shotgun (WGS) entry which is preliminary data.</text>
</comment>
<organism evidence="2 3">
    <name type="scientific">Veillonella dispar DORA_11</name>
    <dbReference type="NCBI Taxonomy" id="1403949"/>
    <lineage>
        <taxon>Bacteria</taxon>
        <taxon>Bacillati</taxon>
        <taxon>Bacillota</taxon>
        <taxon>Negativicutes</taxon>
        <taxon>Veillonellales</taxon>
        <taxon>Veillonellaceae</taxon>
        <taxon>Veillonella</taxon>
    </lineage>
</organism>
<name>W1VC81_9FIRM</name>
<evidence type="ECO:0000313" key="2">
    <source>
        <dbReference type="EMBL" id="ETJ02445.1"/>
    </source>
</evidence>
<feature type="region of interest" description="Disordered" evidence="1">
    <location>
        <begin position="1"/>
        <end position="21"/>
    </location>
</feature>
<proteinExistence type="predicted"/>
<dbReference type="AlphaFoldDB" id="W1VC81"/>
<sequence length="49" mass="5549">MKGKANMSNTSQSGSKRGTKKFVAYVTDPKTGKRRYARDYGKRAFVIYV</sequence>
<dbReference type="PATRIC" id="fig|1403949.3.peg.51"/>
<accession>W1VC81</accession>
<dbReference type="Proteomes" id="UP000018855">
    <property type="component" value="Unassembled WGS sequence"/>
</dbReference>
<dbReference type="EMBL" id="AZMJ01000007">
    <property type="protein sequence ID" value="ETJ02445.1"/>
    <property type="molecule type" value="Genomic_DNA"/>
</dbReference>
<feature type="compositionally biased region" description="Polar residues" evidence="1">
    <location>
        <begin position="1"/>
        <end position="16"/>
    </location>
</feature>